<reference evidence="1" key="1">
    <citation type="submission" date="2020-06" db="EMBL/GenBank/DDBJ databases">
        <title>Draft genome of Bugula neritina, a colonial animal packing powerful symbionts and potential medicines.</title>
        <authorList>
            <person name="Rayko M."/>
        </authorList>
    </citation>
    <scope>NUCLEOTIDE SEQUENCE [LARGE SCALE GENOMIC DNA]</scope>
    <source>
        <strain evidence="1">Kwan_BN1</strain>
    </source>
</reference>
<sequence>MRIYDFPGWLSPFLLNIKLLLHKTWELKLGWDNVLPEECRARWIIFFQDMFELQSVDYERCLKAQGVVEKPTLVLFPDANDKAYGALHKNISLLAVPINATYEHNSPKYHVIRTLTKLKGKWQIFDPGPQLTRTNVN</sequence>
<protein>
    <submittedName>
        <fullName evidence="1">Uncharacterized protein</fullName>
    </submittedName>
</protein>
<evidence type="ECO:0000313" key="2">
    <source>
        <dbReference type="Proteomes" id="UP000593567"/>
    </source>
</evidence>
<dbReference type="EMBL" id="VXIV02001454">
    <property type="protein sequence ID" value="KAF6033128.1"/>
    <property type="molecule type" value="Genomic_DNA"/>
</dbReference>
<proteinExistence type="predicted"/>
<dbReference type="AlphaFoldDB" id="A0A7J7K6A5"/>
<dbReference type="OrthoDB" id="6156325at2759"/>
<evidence type="ECO:0000313" key="1">
    <source>
        <dbReference type="EMBL" id="KAF6033128.1"/>
    </source>
</evidence>
<keyword evidence="2" id="KW-1185">Reference proteome</keyword>
<dbReference type="Pfam" id="PF05380">
    <property type="entry name" value="Peptidase_A17"/>
    <property type="match status" value="1"/>
</dbReference>
<comment type="caution">
    <text evidence="1">The sequence shown here is derived from an EMBL/GenBank/DDBJ whole genome shotgun (WGS) entry which is preliminary data.</text>
</comment>
<dbReference type="Proteomes" id="UP000593567">
    <property type="component" value="Unassembled WGS sequence"/>
</dbReference>
<name>A0A7J7K6A5_BUGNE</name>
<organism evidence="1 2">
    <name type="scientific">Bugula neritina</name>
    <name type="common">Brown bryozoan</name>
    <name type="synonym">Sertularia neritina</name>
    <dbReference type="NCBI Taxonomy" id="10212"/>
    <lineage>
        <taxon>Eukaryota</taxon>
        <taxon>Metazoa</taxon>
        <taxon>Spiralia</taxon>
        <taxon>Lophotrochozoa</taxon>
        <taxon>Bryozoa</taxon>
        <taxon>Gymnolaemata</taxon>
        <taxon>Cheilostomatida</taxon>
        <taxon>Flustrina</taxon>
        <taxon>Buguloidea</taxon>
        <taxon>Bugulidae</taxon>
        <taxon>Bugula</taxon>
    </lineage>
</organism>
<dbReference type="InterPro" id="IPR008042">
    <property type="entry name" value="Retrotrans_Pao"/>
</dbReference>
<accession>A0A7J7K6A5</accession>
<gene>
    <name evidence="1" type="ORF">EB796_008558</name>
</gene>